<evidence type="ECO:0000256" key="1">
    <source>
        <dbReference type="ARBA" id="ARBA00022737"/>
    </source>
</evidence>
<dbReference type="EMBL" id="CAKOGP040000749">
    <property type="protein sequence ID" value="CAJ1938665.1"/>
    <property type="molecule type" value="Genomic_DNA"/>
</dbReference>
<dbReference type="Pfam" id="PF13424">
    <property type="entry name" value="TPR_12"/>
    <property type="match status" value="1"/>
</dbReference>
<evidence type="ECO:0008006" key="6">
    <source>
        <dbReference type="Google" id="ProtNLM"/>
    </source>
</evidence>
<gene>
    <name evidence="4" type="ORF">CYCCA115_LOCUS6226</name>
</gene>
<keyword evidence="1" id="KW-0677">Repeat</keyword>
<name>A0AAD2FH56_9STRA</name>
<feature type="repeat" description="TPR" evidence="3">
    <location>
        <begin position="236"/>
        <end position="269"/>
    </location>
</feature>
<dbReference type="Pfam" id="PF13181">
    <property type="entry name" value="TPR_8"/>
    <property type="match status" value="1"/>
</dbReference>
<organism evidence="4 5">
    <name type="scientific">Cylindrotheca closterium</name>
    <dbReference type="NCBI Taxonomy" id="2856"/>
    <lineage>
        <taxon>Eukaryota</taxon>
        <taxon>Sar</taxon>
        <taxon>Stramenopiles</taxon>
        <taxon>Ochrophyta</taxon>
        <taxon>Bacillariophyta</taxon>
        <taxon>Bacillariophyceae</taxon>
        <taxon>Bacillariophycidae</taxon>
        <taxon>Bacillariales</taxon>
        <taxon>Bacillariaceae</taxon>
        <taxon>Cylindrotheca</taxon>
    </lineage>
</organism>
<evidence type="ECO:0000313" key="5">
    <source>
        <dbReference type="Proteomes" id="UP001295423"/>
    </source>
</evidence>
<dbReference type="Proteomes" id="UP001295423">
    <property type="component" value="Unassembled WGS sequence"/>
</dbReference>
<dbReference type="PANTHER" id="PTHR45641:SF1">
    <property type="entry name" value="AAA+ ATPASE DOMAIN-CONTAINING PROTEIN"/>
    <property type="match status" value="1"/>
</dbReference>
<dbReference type="PROSITE" id="PS50005">
    <property type="entry name" value="TPR"/>
    <property type="match status" value="2"/>
</dbReference>
<dbReference type="PANTHER" id="PTHR45641">
    <property type="entry name" value="TETRATRICOPEPTIDE REPEAT PROTEIN (AFU_ORTHOLOGUE AFUA_6G03870)"/>
    <property type="match status" value="1"/>
</dbReference>
<keyword evidence="5" id="KW-1185">Reference proteome</keyword>
<feature type="non-terminal residue" evidence="4">
    <location>
        <position position="348"/>
    </location>
</feature>
<dbReference type="InterPro" id="IPR019734">
    <property type="entry name" value="TPR_rpt"/>
</dbReference>
<proteinExistence type="predicted"/>
<evidence type="ECO:0000313" key="4">
    <source>
        <dbReference type="EMBL" id="CAJ1938665.1"/>
    </source>
</evidence>
<dbReference type="SMART" id="SM00028">
    <property type="entry name" value="TPR"/>
    <property type="match status" value="6"/>
</dbReference>
<evidence type="ECO:0000256" key="3">
    <source>
        <dbReference type="PROSITE-ProRule" id="PRU00339"/>
    </source>
</evidence>
<evidence type="ECO:0000256" key="2">
    <source>
        <dbReference type="ARBA" id="ARBA00022803"/>
    </source>
</evidence>
<dbReference type="AlphaFoldDB" id="A0AAD2FH56"/>
<comment type="caution">
    <text evidence="4">The sequence shown here is derived from an EMBL/GenBank/DDBJ whole genome shotgun (WGS) entry which is preliminary data.</text>
</comment>
<dbReference type="SUPFAM" id="SSF48452">
    <property type="entry name" value="TPR-like"/>
    <property type="match status" value="1"/>
</dbReference>
<accession>A0AAD2FH56</accession>
<dbReference type="Gene3D" id="1.25.40.10">
    <property type="entry name" value="Tetratricopeptide repeat domain"/>
    <property type="match status" value="2"/>
</dbReference>
<reference evidence="4" key="1">
    <citation type="submission" date="2023-08" db="EMBL/GenBank/DDBJ databases">
        <authorList>
            <person name="Audoor S."/>
            <person name="Bilcke G."/>
        </authorList>
    </citation>
    <scope>NUCLEOTIDE SEQUENCE</scope>
</reference>
<dbReference type="InterPro" id="IPR011990">
    <property type="entry name" value="TPR-like_helical_dom_sf"/>
</dbReference>
<keyword evidence="2 3" id="KW-0802">TPR repeat</keyword>
<feature type="repeat" description="TPR" evidence="3">
    <location>
        <begin position="51"/>
        <end position="84"/>
    </location>
</feature>
<protein>
    <recommendedName>
        <fullName evidence="6">MalT-like TPR region domain-containing protein</fullName>
    </recommendedName>
</protein>
<sequence>MEGHEQGPVTELIEASQVRFQQGKYQEAREDWERALEMLRIDLGDDHLSIACALHEIGSILIIEEEADEALEKFNRALAIQVERLGRHSETAQTYMLIGCILEDRDGQKAEEMFQKALEIILELLPNDHHEVSQLYFFLVRSMLKQDHPGVVNVYSGITNLLRSQHRLDDALQMIDRAIEVCNRLGNSDMDLLGKTLYIKADILREKGNLVAETEALNKRLKVHIKTVGEMHITTAWVYDQIGRAYVKQEMVEDAINAYSKAMNIRKELGSDHSKIKKLEVDLEWLKYGRQFKAFELERDTKIAILNEEGLARKVEGDSEKAVQLFQEALDMYKETSSTVTPTLANLY</sequence>